<reference evidence="1 2" key="1">
    <citation type="submission" date="2015-01" db="EMBL/GenBank/DDBJ databases">
        <title>Genome of allotetraploid Gossypium barbadense reveals genomic plasticity and fiber elongation in cotton evolution.</title>
        <authorList>
            <person name="Chen X."/>
            <person name="Liu X."/>
            <person name="Zhao B."/>
            <person name="Zheng H."/>
            <person name="Hu Y."/>
            <person name="Lu G."/>
            <person name="Yang C."/>
            <person name="Chen J."/>
            <person name="Shan C."/>
            <person name="Zhang L."/>
            <person name="Zhou Y."/>
            <person name="Wang L."/>
            <person name="Guo W."/>
            <person name="Bai Y."/>
            <person name="Ruan J."/>
            <person name="Shangguan X."/>
            <person name="Mao Y."/>
            <person name="Jiang J."/>
            <person name="Zhu Y."/>
            <person name="Lei J."/>
            <person name="Kang H."/>
            <person name="Chen S."/>
            <person name="He X."/>
            <person name="Wang R."/>
            <person name="Wang Y."/>
            <person name="Chen J."/>
            <person name="Wang L."/>
            <person name="Yu S."/>
            <person name="Wang B."/>
            <person name="Wei J."/>
            <person name="Song S."/>
            <person name="Lu X."/>
            <person name="Gao Z."/>
            <person name="Gu W."/>
            <person name="Deng X."/>
            <person name="Ma D."/>
            <person name="Wang S."/>
            <person name="Liang W."/>
            <person name="Fang L."/>
            <person name="Cai C."/>
            <person name="Zhu X."/>
            <person name="Zhou B."/>
            <person name="Zhang Y."/>
            <person name="Chen Z."/>
            <person name="Xu S."/>
            <person name="Zhu R."/>
            <person name="Wang S."/>
            <person name="Zhang T."/>
            <person name="Zhao G."/>
        </authorList>
    </citation>
    <scope>NUCLEOTIDE SEQUENCE [LARGE SCALE GENOMIC DNA]</scope>
    <source>
        <strain evidence="2">cv. Xinhai21</strain>
        <tissue evidence="1">Leaf</tissue>
    </source>
</reference>
<name>A0A2P5Y565_GOSBA</name>
<dbReference type="EMBL" id="KZ663683">
    <property type="protein sequence ID" value="PPS10744.1"/>
    <property type="molecule type" value="Genomic_DNA"/>
</dbReference>
<accession>A0A2P5Y565</accession>
<protein>
    <submittedName>
        <fullName evidence="1">Uncharacterized protein</fullName>
    </submittedName>
</protein>
<sequence length="186" mass="21439">MDNIRQSLDIIFLILVLCVFLAVLLESDQLKASQQVFSSLDQIKTQWPVLSDLQDIKQEIQKTEAKYKDDVLAEDEAKRGLLHISKWVDLEDHLHGEDNNKVEYKDFQGLEQALKTTLWGKTPDYLQPIVLRIEKARGKATNVSHIPVQVLVCAAIKEMEDFRWSIWTGIRSKVGCDAQLSEEIWF</sequence>
<gene>
    <name evidence="1" type="ORF">GOBAR_AA09895</name>
</gene>
<dbReference type="OrthoDB" id="997798at2759"/>
<dbReference type="AlphaFoldDB" id="A0A2P5Y565"/>
<dbReference type="Proteomes" id="UP000239757">
    <property type="component" value="Unassembled WGS sequence"/>
</dbReference>
<evidence type="ECO:0000313" key="1">
    <source>
        <dbReference type="EMBL" id="PPS10744.1"/>
    </source>
</evidence>
<dbReference type="PANTHER" id="PTHR35021:SF8">
    <property type="entry name" value="FIBER PROTEIN FB17"/>
    <property type="match status" value="1"/>
</dbReference>
<evidence type="ECO:0000313" key="2">
    <source>
        <dbReference type="Proteomes" id="UP000239757"/>
    </source>
</evidence>
<proteinExistence type="predicted"/>
<organism evidence="1 2">
    <name type="scientific">Gossypium barbadense</name>
    <name type="common">Sea Island cotton</name>
    <name type="synonym">Hibiscus barbadensis</name>
    <dbReference type="NCBI Taxonomy" id="3634"/>
    <lineage>
        <taxon>Eukaryota</taxon>
        <taxon>Viridiplantae</taxon>
        <taxon>Streptophyta</taxon>
        <taxon>Embryophyta</taxon>
        <taxon>Tracheophyta</taxon>
        <taxon>Spermatophyta</taxon>
        <taxon>Magnoliopsida</taxon>
        <taxon>eudicotyledons</taxon>
        <taxon>Gunneridae</taxon>
        <taxon>Pentapetalae</taxon>
        <taxon>rosids</taxon>
        <taxon>malvids</taxon>
        <taxon>Malvales</taxon>
        <taxon>Malvaceae</taxon>
        <taxon>Malvoideae</taxon>
        <taxon>Gossypium</taxon>
    </lineage>
</organism>
<dbReference type="PANTHER" id="PTHR35021">
    <property type="match status" value="1"/>
</dbReference>